<dbReference type="EMBL" id="PFLC01000027">
    <property type="protein sequence ID" value="PIY62806.1"/>
    <property type="molecule type" value="Genomic_DNA"/>
</dbReference>
<organism evidence="1 2">
    <name type="scientific">Candidatus Uhrbacteria bacterium CG_4_10_14_0_8_um_filter_58_22</name>
    <dbReference type="NCBI Taxonomy" id="1975029"/>
    <lineage>
        <taxon>Bacteria</taxon>
        <taxon>Candidatus Uhriibacteriota</taxon>
    </lineage>
</organism>
<accession>A0A2M7QA61</accession>
<protein>
    <submittedName>
        <fullName evidence="1">Uncharacterized protein</fullName>
    </submittedName>
</protein>
<dbReference type="Proteomes" id="UP000230973">
    <property type="component" value="Unassembled WGS sequence"/>
</dbReference>
<reference evidence="2" key="1">
    <citation type="submission" date="2017-09" db="EMBL/GenBank/DDBJ databases">
        <title>Depth-based differentiation of microbial function through sediment-hosted aquifers and enrichment of novel symbionts in the deep terrestrial subsurface.</title>
        <authorList>
            <person name="Probst A.J."/>
            <person name="Ladd B."/>
            <person name="Jarett J.K."/>
            <person name="Geller-Mcgrath D.E."/>
            <person name="Sieber C.M.K."/>
            <person name="Emerson J.B."/>
            <person name="Anantharaman K."/>
            <person name="Thomas B.C."/>
            <person name="Malmstrom R."/>
            <person name="Stieglmeier M."/>
            <person name="Klingl A."/>
            <person name="Woyke T."/>
            <person name="Ryan C.M."/>
            <person name="Banfield J.F."/>
        </authorList>
    </citation>
    <scope>NUCLEOTIDE SEQUENCE [LARGE SCALE GENOMIC DNA]</scope>
</reference>
<sequence length="199" mass="22104">MGQDGRNDQMDDFLYDLRLQVQGEAVEIPDGLPAAVAALTLAAAYELSAEVVFRPRDDDDFRVLIFDHQGMPQEQLFRPDEVNETLWSEIKQAIETVTPVSEYLTPSSDTEIDLSNVWSAVPDSAVDAHANNTDDSSLLADRTKQFARSLVGQLRHGLHLHLFGEIPTLPLLVAVYLSRPFGLTVDYTDKSGRKATLFS</sequence>
<name>A0A2M7QA61_9BACT</name>
<evidence type="ECO:0000313" key="2">
    <source>
        <dbReference type="Proteomes" id="UP000230973"/>
    </source>
</evidence>
<dbReference type="AlphaFoldDB" id="A0A2M7QA61"/>
<evidence type="ECO:0000313" key="1">
    <source>
        <dbReference type="EMBL" id="PIY62806.1"/>
    </source>
</evidence>
<gene>
    <name evidence="1" type="ORF">COY93_02310</name>
</gene>
<comment type="caution">
    <text evidence="1">The sequence shown here is derived from an EMBL/GenBank/DDBJ whole genome shotgun (WGS) entry which is preliminary data.</text>
</comment>
<proteinExistence type="predicted"/>